<dbReference type="InterPro" id="IPR016039">
    <property type="entry name" value="Thiolase-like"/>
</dbReference>
<evidence type="ECO:0000256" key="7">
    <source>
        <dbReference type="RuleBase" id="RU003557"/>
    </source>
</evidence>
<reference evidence="11" key="1">
    <citation type="submission" date="2021-11" db="EMBL/GenBank/DDBJ databases">
        <authorList>
            <person name="Bulgarelli D."/>
        </authorList>
    </citation>
    <scope>NUCLEOTIDE SEQUENCE</scope>
    <source>
        <strain evidence="11">Bi133</strain>
    </source>
</reference>
<evidence type="ECO:0000313" key="12">
    <source>
        <dbReference type="Proteomes" id="UP000789326"/>
    </source>
</evidence>
<feature type="region of interest" description="Disordered" evidence="8">
    <location>
        <begin position="143"/>
        <end position="165"/>
    </location>
</feature>
<dbReference type="PIRSF" id="PIRSF000429">
    <property type="entry name" value="Ac-CoA_Ac_transf"/>
    <property type="match status" value="1"/>
</dbReference>
<dbReference type="Pfam" id="PF02803">
    <property type="entry name" value="Thiolase_C"/>
    <property type="match status" value="1"/>
</dbReference>
<dbReference type="InterPro" id="IPR002155">
    <property type="entry name" value="Thiolase"/>
</dbReference>
<dbReference type="EMBL" id="CAKKMG010000056">
    <property type="protein sequence ID" value="CAH0264163.1"/>
    <property type="molecule type" value="Genomic_DNA"/>
</dbReference>
<dbReference type="PANTHER" id="PTHR18919:SF107">
    <property type="entry name" value="ACETYL-COA ACETYLTRANSFERASE, CYTOSOLIC"/>
    <property type="match status" value="1"/>
</dbReference>
<evidence type="ECO:0000256" key="1">
    <source>
        <dbReference type="ARBA" id="ARBA00010982"/>
    </source>
</evidence>
<dbReference type="InterPro" id="IPR020617">
    <property type="entry name" value="Thiolase_C"/>
</dbReference>
<feature type="active site" description="Proton acceptor" evidence="6">
    <location>
        <position position="387"/>
    </location>
</feature>
<dbReference type="EC" id="2.3.1.9" evidence="2"/>
<protein>
    <recommendedName>
        <fullName evidence="2">acetyl-CoA C-acetyltransferase</fullName>
        <ecNumber evidence="2">2.3.1.9</ecNumber>
    </recommendedName>
    <alternativeName>
        <fullName evidence="5">Acetoacetyl-CoA thiolase</fullName>
    </alternativeName>
</protein>
<feature type="domain" description="Thiolase C-terminal" evidence="10">
    <location>
        <begin position="279"/>
        <end position="400"/>
    </location>
</feature>
<evidence type="ECO:0000256" key="5">
    <source>
        <dbReference type="ARBA" id="ARBA00030755"/>
    </source>
</evidence>
<keyword evidence="3 7" id="KW-0808">Transferase</keyword>
<gene>
    <name evidence="11" type="primary">thlA_1</name>
    <name evidence="11" type="ORF">SRABI133_03474</name>
</gene>
<dbReference type="PROSITE" id="PS00099">
    <property type="entry name" value="THIOLASE_3"/>
    <property type="match status" value="1"/>
</dbReference>
<dbReference type="GO" id="GO:0003985">
    <property type="term" value="F:acetyl-CoA C-acetyltransferase activity"/>
    <property type="evidence" value="ECO:0007669"/>
    <property type="project" value="UniProtKB-EC"/>
</dbReference>
<dbReference type="NCBIfam" id="TIGR01930">
    <property type="entry name" value="AcCoA-C-Actrans"/>
    <property type="match status" value="1"/>
</dbReference>
<evidence type="ECO:0000259" key="10">
    <source>
        <dbReference type="Pfam" id="PF02803"/>
    </source>
</evidence>
<organism evidence="11 12">
    <name type="scientific">Peribacillus simplex</name>
    <dbReference type="NCBI Taxonomy" id="1478"/>
    <lineage>
        <taxon>Bacteria</taxon>
        <taxon>Bacillati</taxon>
        <taxon>Bacillota</taxon>
        <taxon>Bacilli</taxon>
        <taxon>Bacillales</taxon>
        <taxon>Bacillaceae</taxon>
        <taxon>Peribacillus</taxon>
    </lineage>
</organism>
<comment type="caution">
    <text evidence="11">The sequence shown here is derived from an EMBL/GenBank/DDBJ whole genome shotgun (WGS) entry which is preliminary data.</text>
</comment>
<dbReference type="InterPro" id="IPR020610">
    <property type="entry name" value="Thiolase_AS"/>
</dbReference>
<dbReference type="InterPro" id="IPR020616">
    <property type="entry name" value="Thiolase_N"/>
</dbReference>
<evidence type="ECO:0000256" key="4">
    <source>
        <dbReference type="ARBA" id="ARBA00023315"/>
    </source>
</evidence>
<proteinExistence type="inferred from homology"/>
<sequence>MGVKKGKGADGKMNRDAVIVSAVRTAIGKQGGALASVPAHAIGAEVMKEAIKRANVEPLMIDDVIMGNVLSGGGNIARLTALETGLSIHLPGLTVDRQCGSGINAVNLAAQAIRAGEGDVYIAGGVESMSRAPYLMDRPEKAYSAKPPQFRKSRLSPKEIGDPPMGITAENLAEKYEVSREEQDEFALQSQKKMAKAVEEGRFNEQIALIHIPVRKGDDIEFKLDEHPRPQITKEGLAKLSPAFLEGGSVTAGNSSGLNDAASALVIMSREKAVELGIKPLATIRAQAVAGVDPNYMGIGPVPAIRKVMEKSGLSLNEMDIIEINEAFAAQVIACNRELDMNPARVNVNGGAIAHGHPLGATGAILITKAVYELKRSAGRFALITACIGGGQGIATIIEREA</sequence>
<evidence type="ECO:0000256" key="2">
    <source>
        <dbReference type="ARBA" id="ARBA00012705"/>
    </source>
</evidence>
<feature type="domain" description="Thiolase N-terminal" evidence="9">
    <location>
        <begin position="18"/>
        <end position="271"/>
    </location>
</feature>
<dbReference type="SUPFAM" id="SSF53901">
    <property type="entry name" value="Thiolase-like"/>
    <property type="match status" value="2"/>
</dbReference>
<dbReference type="PANTHER" id="PTHR18919">
    <property type="entry name" value="ACETYL-COA C-ACYLTRANSFERASE"/>
    <property type="match status" value="1"/>
</dbReference>
<dbReference type="Proteomes" id="UP000789326">
    <property type="component" value="Unassembled WGS sequence"/>
</dbReference>
<feature type="active site" description="Proton acceptor" evidence="6">
    <location>
        <position position="357"/>
    </location>
</feature>
<comment type="similarity">
    <text evidence="1 7">Belongs to the thiolase-like superfamily. Thiolase family.</text>
</comment>
<name>A0A9W4PFA7_9BACI</name>
<evidence type="ECO:0000259" key="9">
    <source>
        <dbReference type="Pfam" id="PF00108"/>
    </source>
</evidence>
<dbReference type="CDD" id="cd00751">
    <property type="entry name" value="thiolase"/>
    <property type="match status" value="1"/>
</dbReference>
<accession>A0A9W4PFA7</accession>
<evidence type="ECO:0000256" key="8">
    <source>
        <dbReference type="SAM" id="MobiDB-lite"/>
    </source>
</evidence>
<dbReference type="FunFam" id="3.40.47.10:FF:000010">
    <property type="entry name" value="Acetyl-CoA acetyltransferase (Thiolase)"/>
    <property type="match status" value="1"/>
</dbReference>
<dbReference type="Gene3D" id="3.40.47.10">
    <property type="match status" value="2"/>
</dbReference>
<evidence type="ECO:0000313" key="11">
    <source>
        <dbReference type="EMBL" id="CAH0264163.1"/>
    </source>
</evidence>
<evidence type="ECO:0000256" key="3">
    <source>
        <dbReference type="ARBA" id="ARBA00022679"/>
    </source>
</evidence>
<feature type="active site" description="Acyl-thioester intermediate" evidence="6">
    <location>
        <position position="99"/>
    </location>
</feature>
<evidence type="ECO:0000256" key="6">
    <source>
        <dbReference type="PIRSR" id="PIRSR000429-1"/>
    </source>
</evidence>
<dbReference type="Pfam" id="PF00108">
    <property type="entry name" value="Thiolase_N"/>
    <property type="match status" value="1"/>
</dbReference>
<keyword evidence="4 7" id="KW-0012">Acyltransferase</keyword>
<dbReference type="PROSITE" id="PS00737">
    <property type="entry name" value="THIOLASE_2"/>
    <property type="match status" value="1"/>
</dbReference>
<dbReference type="AlphaFoldDB" id="A0A9W4PFA7"/>
<dbReference type="InterPro" id="IPR020613">
    <property type="entry name" value="Thiolase_CS"/>
</dbReference>